<proteinExistence type="predicted"/>
<dbReference type="EMBL" id="CAEZTP010000092">
    <property type="protein sequence ID" value="CAB4577937.1"/>
    <property type="molecule type" value="Genomic_DNA"/>
</dbReference>
<organism evidence="2">
    <name type="scientific">freshwater metagenome</name>
    <dbReference type="NCBI Taxonomy" id="449393"/>
    <lineage>
        <taxon>unclassified sequences</taxon>
        <taxon>metagenomes</taxon>
        <taxon>ecological metagenomes</taxon>
    </lineage>
</organism>
<feature type="compositionally biased region" description="Basic and acidic residues" evidence="1">
    <location>
        <begin position="49"/>
        <end position="66"/>
    </location>
</feature>
<evidence type="ECO:0000256" key="1">
    <source>
        <dbReference type="SAM" id="MobiDB-lite"/>
    </source>
</evidence>
<dbReference type="AlphaFoldDB" id="A0A6J6EPJ6"/>
<gene>
    <name evidence="2" type="ORF">UFOPK1698_00941</name>
</gene>
<sequence length="87" mass="10258">MLPRRKKKDPVEKAAEIIAKHHAKRERNSGLFTELQEEKRRQLGLHPTLRPDPKKVRDEKTKDPLTKRQRAFLEELGLNPKDKNQEA</sequence>
<protein>
    <submittedName>
        <fullName evidence="2">Unannotated protein</fullName>
    </submittedName>
</protein>
<name>A0A6J6EPJ6_9ZZZZ</name>
<evidence type="ECO:0000313" key="2">
    <source>
        <dbReference type="EMBL" id="CAB4577937.1"/>
    </source>
</evidence>
<accession>A0A6J6EPJ6</accession>
<reference evidence="2" key="1">
    <citation type="submission" date="2020-05" db="EMBL/GenBank/DDBJ databases">
        <authorList>
            <person name="Chiriac C."/>
            <person name="Salcher M."/>
            <person name="Ghai R."/>
            <person name="Kavagutti S V."/>
        </authorList>
    </citation>
    <scope>NUCLEOTIDE SEQUENCE</scope>
</reference>
<feature type="region of interest" description="Disordered" evidence="1">
    <location>
        <begin position="18"/>
        <end position="87"/>
    </location>
</feature>